<sequence length="231" mass="25746">MRSTIVILCLIALGVAFQKGLIEIPRHWVPWAPLYIDDPITPITQLKLKRLNDDRSACLAALDTVPESELSYTPLADYSPTASCPLTNIVRMQSSSVRFNQRFVATCPMALAWVMYERHALQPAALEIMGSRVAQVNHVGSFACRNVYGRETGRRSEHATAEALDVVGFQFENGQRVTLINHWDNEGETGEFLRAARDGACDTFGNVLGPDYNAAHADHFHLGMRGFRLCR</sequence>
<name>A0A3D0KBG6_9GAMM</name>
<reference evidence="2" key="1">
    <citation type="journal article" date="2018" name="Nat. Biotechnol.">
        <title>A standardized bacterial taxonomy based on genome phylogeny substantially revises the tree of life.</title>
        <authorList>
            <person name="Parks D.H."/>
            <person name="Chuvochina M."/>
            <person name="Waite D.W."/>
            <person name="Rinke C."/>
            <person name="Skarshewski A."/>
            <person name="Chaumeil P.A."/>
            <person name="Hugenholtz P."/>
        </authorList>
    </citation>
    <scope>NUCLEOTIDE SEQUENCE [LARGE SCALE GENOMIC DNA]</scope>
    <source>
        <strain evidence="2">UBA11284</strain>
    </source>
</reference>
<evidence type="ECO:0000313" key="2">
    <source>
        <dbReference type="EMBL" id="HCA00888.1"/>
    </source>
</evidence>
<dbReference type="InterPro" id="IPR009683">
    <property type="entry name" value="Extensin-like_C"/>
</dbReference>
<feature type="domain" description="Extensin-like C-terminal" evidence="1">
    <location>
        <begin position="57"/>
        <end position="231"/>
    </location>
</feature>
<dbReference type="EMBL" id="DOTR01000011">
    <property type="protein sequence ID" value="HCA00888.1"/>
    <property type="molecule type" value="Genomic_DNA"/>
</dbReference>
<proteinExistence type="predicted"/>
<protein>
    <submittedName>
        <fullName evidence="2">Extensin</fullName>
    </submittedName>
</protein>
<accession>A0A3D0KBG6</accession>
<dbReference type="Pfam" id="PF06904">
    <property type="entry name" value="Extensin-like_C"/>
    <property type="match status" value="1"/>
</dbReference>
<evidence type="ECO:0000259" key="1">
    <source>
        <dbReference type="Pfam" id="PF06904"/>
    </source>
</evidence>
<organism evidence="2">
    <name type="scientific">Halomonas campaniensis</name>
    <dbReference type="NCBI Taxonomy" id="213554"/>
    <lineage>
        <taxon>Bacteria</taxon>
        <taxon>Pseudomonadati</taxon>
        <taxon>Pseudomonadota</taxon>
        <taxon>Gammaproteobacteria</taxon>
        <taxon>Oceanospirillales</taxon>
        <taxon>Halomonadaceae</taxon>
        <taxon>Halomonas</taxon>
    </lineage>
</organism>
<comment type="caution">
    <text evidence="2">The sequence shown here is derived from an EMBL/GenBank/DDBJ whole genome shotgun (WGS) entry which is preliminary data.</text>
</comment>
<dbReference type="AlphaFoldDB" id="A0A3D0KBG6"/>
<gene>
    <name evidence="2" type="ORF">DEO68_01610</name>
</gene>